<organism evidence="2 3">
    <name type="scientific">Ascodesmis nigricans</name>
    <dbReference type="NCBI Taxonomy" id="341454"/>
    <lineage>
        <taxon>Eukaryota</taxon>
        <taxon>Fungi</taxon>
        <taxon>Dikarya</taxon>
        <taxon>Ascomycota</taxon>
        <taxon>Pezizomycotina</taxon>
        <taxon>Pezizomycetes</taxon>
        <taxon>Pezizales</taxon>
        <taxon>Ascodesmidaceae</taxon>
        <taxon>Ascodesmis</taxon>
    </lineage>
</organism>
<dbReference type="PROSITE" id="PS50097">
    <property type="entry name" value="BTB"/>
    <property type="match status" value="1"/>
</dbReference>
<dbReference type="Proteomes" id="UP000298138">
    <property type="component" value="Unassembled WGS sequence"/>
</dbReference>
<dbReference type="InterPro" id="IPR000210">
    <property type="entry name" value="BTB/POZ_dom"/>
</dbReference>
<evidence type="ECO:0000313" key="2">
    <source>
        <dbReference type="EMBL" id="TGZ81646.1"/>
    </source>
</evidence>
<dbReference type="Pfam" id="PF00651">
    <property type="entry name" value="BTB"/>
    <property type="match status" value="1"/>
</dbReference>
<dbReference type="SUPFAM" id="SSF54695">
    <property type="entry name" value="POZ domain"/>
    <property type="match status" value="1"/>
</dbReference>
<proteinExistence type="predicted"/>
<dbReference type="EMBL" id="ML220118">
    <property type="protein sequence ID" value="TGZ81646.1"/>
    <property type="molecule type" value="Genomic_DNA"/>
</dbReference>
<dbReference type="OrthoDB" id="6359816at2759"/>
<keyword evidence="3" id="KW-1185">Reference proteome</keyword>
<dbReference type="InterPro" id="IPR011333">
    <property type="entry name" value="SKP1/BTB/POZ_sf"/>
</dbReference>
<dbReference type="SMART" id="SM00225">
    <property type="entry name" value="BTB"/>
    <property type="match status" value="1"/>
</dbReference>
<protein>
    <recommendedName>
        <fullName evidence="1">BTB domain-containing protein</fullName>
    </recommendedName>
</protein>
<name>A0A4S2MYF8_9PEZI</name>
<dbReference type="AlphaFoldDB" id="A0A4S2MYF8"/>
<accession>A0A4S2MYF8</accession>
<reference evidence="2 3" key="1">
    <citation type="submission" date="2019-04" db="EMBL/GenBank/DDBJ databases">
        <title>Comparative genomics and transcriptomics to analyze fruiting body development in filamentous ascomycetes.</title>
        <authorList>
            <consortium name="DOE Joint Genome Institute"/>
            <person name="Lutkenhaus R."/>
            <person name="Traeger S."/>
            <person name="Breuer J."/>
            <person name="Kuo A."/>
            <person name="Lipzen A."/>
            <person name="Pangilinan J."/>
            <person name="Dilworth D."/>
            <person name="Sandor L."/>
            <person name="Poggeler S."/>
            <person name="Barry K."/>
            <person name="Grigoriev I.V."/>
            <person name="Nowrousian M."/>
        </authorList>
    </citation>
    <scope>NUCLEOTIDE SEQUENCE [LARGE SCALE GENOMIC DNA]</scope>
    <source>
        <strain evidence="2 3">CBS 389.68</strain>
    </source>
</reference>
<feature type="domain" description="BTB" evidence="1">
    <location>
        <begin position="420"/>
        <end position="479"/>
    </location>
</feature>
<gene>
    <name evidence="2" type="ORF">EX30DRAFT_252291</name>
</gene>
<dbReference type="STRING" id="341454.A0A4S2MYF8"/>
<dbReference type="InParanoid" id="A0A4S2MYF8"/>
<evidence type="ECO:0000259" key="1">
    <source>
        <dbReference type="PROSITE" id="PS50097"/>
    </source>
</evidence>
<evidence type="ECO:0000313" key="3">
    <source>
        <dbReference type="Proteomes" id="UP000298138"/>
    </source>
</evidence>
<dbReference type="Gene3D" id="3.30.710.10">
    <property type="entry name" value="Potassium Channel Kv1.1, Chain A"/>
    <property type="match status" value="1"/>
</dbReference>
<sequence>MPQSERIIVCGNENPASPLLSFLGVTSLTPLECLKRVVVAGTQRGELHDHEVELYAQFLMTVFELQHKIPLDAPYAVDGNGKYRLLRDLYDDHDPFFGIIFKGMEREKFLHPKLRRLPCLTVNEGLCKAVTGHHYVMAAKQIQEKALMCNWKEEGHEELKKQAWTVYTRLIADVDGIADDPSFLTMLERTCFIPIRRELSEYPKFRTAKMTAIANRRLFGSFADCALPEYVDVCWSQVPIYEFPPSAGFFKLFPNRGIPDVEKVAIPHLKFLSTSGLNSSTNIATFLHDVVATYRFLNTRVEAKKLTFNPEDKIWCNLDLGGVERKEDFHAGWVSANELAKAKEIRSVLLGFPALLKSIGVSPPPSQRRLSTLSRRPKLEIDTTNLTPRHPAAPVMIVPQIAAPLPPNDFSGFFPGGRFCDVELDICGDKVRAHRVILSVASKYWDRVFTRKQPATSLKGVFPKSVLMGVLKWIYTKELPGRVWSMDEEVMWRELARVWEMEGLRRILEERRKKGGGRGVEDGRASPNLLL</sequence>